<reference evidence="2" key="1">
    <citation type="journal article" date="2023" name="Insect Mol. Biol.">
        <title>Genome sequencing provides insights into the evolution of gene families encoding plant cell wall-degrading enzymes in longhorned beetles.</title>
        <authorList>
            <person name="Shin N.R."/>
            <person name="Okamura Y."/>
            <person name="Kirsch R."/>
            <person name="Pauchet Y."/>
        </authorList>
    </citation>
    <scope>NUCLEOTIDE SEQUENCE</scope>
    <source>
        <strain evidence="2">RBIC_L_NR</strain>
    </source>
</reference>
<dbReference type="InterPro" id="IPR036397">
    <property type="entry name" value="RNaseH_sf"/>
</dbReference>
<organism evidence="2 3">
    <name type="scientific">Rhamnusium bicolor</name>
    <dbReference type="NCBI Taxonomy" id="1586634"/>
    <lineage>
        <taxon>Eukaryota</taxon>
        <taxon>Metazoa</taxon>
        <taxon>Ecdysozoa</taxon>
        <taxon>Arthropoda</taxon>
        <taxon>Hexapoda</taxon>
        <taxon>Insecta</taxon>
        <taxon>Pterygota</taxon>
        <taxon>Neoptera</taxon>
        <taxon>Endopterygota</taxon>
        <taxon>Coleoptera</taxon>
        <taxon>Polyphaga</taxon>
        <taxon>Cucujiformia</taxon>
        <taxon>Chrysomeloidea</taxon>
        <taxon>Cerambycidae</taxon>
        <taxon>Lepturinae</taxon>
        <taxon>Rhagiini</taxon>
        <taxon>Rhamnusium</taxon>
    </lineage>
</organism>
<dbReference type="InterPro" id="IPR004875">
    <property type="entry name" value="DDE_SF_endonuclease_dom"/>
</dbReference>
<sequence>MNVAQLLPLTSDLLILAKILDSETDKLKGIVKNSCTKQLWNTFAILYTLSRIIIFNKRRSGEAAKMTLEIYSSRPLWSDQGTQELKNSLTPLENEKVPVLLTQSMNDILIKNKKEGEIINDHPYVFARSHNSTLYLRGHDCLRKASLDAGLLSAENVTKLPCLNMESNPVEEEVDESDEENNNVTLTSEDDKIMETNIENRQSKLLFQDKILNDSVEHIVKQTKRENKFSNNRPGDKWYKLFLRRHPEVSVRVSQNLTAARENVTEAQIRNWFAEIKEYLMSKKLFDITINHPDRVFNADEAAFFHAAKGREITANAAGSFAPPMIVFSYERVPSYVSASVPSNWGIGRSDTGWMCGATFFEYITNIFLPWLQENNIKRPILFFVDGHVSHMTLHLSRFCSANGIELFALYPNSTHLLQPMDVAVFRPLKNFWKKEVKKWRMANCGNKLQKHHFAPIFKEALLSITEGTLKNGFRVSGLSPFNLENVNFTKILSGKLLPDSKTPKNQNSNNVLLKELEDRMGENKVRHFQESISKEQWDGALEYTSLFQIWKDLITENQKRSNQ</sequence>
<dbReference type="PANTHER" id="PTHR33480">
    <property type="entry name" value="SET DOMAIN-CONTAINING PROTEIN-RELATED"/>
    <property type="match status" value="1"/>
</dbReference>
<accession>A0AAV8WYU9</accession>
<feature type="domain" description="DDE-1" evidence="1">
    <location>
        <begin position="313"/>
        <end position="461"/>
    </location>
</feature>
<keyword evidence="3" id="KW-1185">Reference proteome</keyword>
<protein>
    <recommendedName>
        <fullName evidence="1">DDE-1 domain-containing protein</fullName>
    </recommendedName>
</protein>
<dbReference type="GO" id="GO:0003676">
    <property type="term" value="F:nucleic acid binding"/>
    <property type="evidence" value="ECO:0007669"/>
    <property type="project" value="InterPro"/>
</dbReference>
<dbReference type="Pfam" id="PF03184">
    <property type="entry name" value="DDE_1"/>
    <property type="match status" value="1"/>
</dbReference>
<dbReference type="EMBL" id="JANEYF010004271">
    <property type="protein sequence ID" value="KAJ8931636.1"/>
    <property type="molecule type" value="Genomic_DNA"/>
</dbReference>
<dbReference type="Gene3D" id="3.30.420.10">
    <property type="entry name" value="Ribonuclease H-like superfamily/Ribonuclease H"/>
    <property type="match status" value="1"/>
</dbReference>
<proteinExistence type="predicted"/>
<dbReference type="Proteomes" id="UP001162156">
    <property type="component" value="Unassembled WGS sequence"/>
</dbReference>
<dbReference type="AlphaFoldDB" id="A0AAV8WYU9"/>
<evidence type="ECO:0000259" key="1">
    <source>
        <dbReference type="Pfam" id="PF03184"/>
    </source>
</evidence>
<evidence type="ECO:0000313" key="3">
    <source>
        <dbReference type="Proteomes" id="UP001162156"/>
    </source>
</evidence>
<evidence type="ECO:0000313" key="2">
    <source>
        <dbReference type="EMBL" id="KAJ8931636.1"/>
    </source>
</evidence>
<name>A0AAV8WYU9_9CUCU</name>
<comment type="caution">
    <text evidence="2">The sequence shown here is derived from an EMBL/GenBank/DDBJ whole genome shotgun (WGS) entry which is preliminary data.</text>
</comment>
<gene>
    <name evidence="2" type="ORF">NQ314_015430</name>
</gene>